<organism evidence="3 4">
    <name type="scientific">Vitrella brassicaformis (strain CCMP3155)</name>
    <dbReference type="NCBI Taxonomy" id="1169540"/>
    <lineage>
        <taxon>Eukaryota</taxon>
        <taxon>Sar</taxon>
        <taxon>Alveolata</taxon>
        <taxon>Colpodellida</taxon>
        <taxon>Vitrellaceae</taxon>
        <taxon>Vitrella</taxon>
    </lineage>
</organism>
<evidence type="ECO:0000313" key="3">
    <source>
        <dbReference type="EMBL" id="CEM22096.1"/>
    </source>
</evidence>
<feature type="region of interest" description="Disordered" evidence="1">
    <location>
        <begin position="744"/>
        <end position="771"/>
    </location>
</feature>
<feature type="transmembrane region" description="Helical" evidence="2">
    <location>
        <begin position="811"/>
        <end position="835"/>
    </location>
</feature>
<accession>A0A0G4G218</accession>
<dbReference type="SUPFAM" id="SSF52540">
    <property type="entry name" value="P-loop containing nucleoside triphosphate hydrolases"/>
    <property type="match status" value="1"/>
</dbReference>
<feature type="compositionally biased region" description="Basic residues" evidence="1">
    <location>
        <begin position="762"/>
        <end position="771"/>
    </location>
</feature>
<reference evidence="3 4" key="1">
    <citation type="submission" date="2014-11" db="EMBL/GenBank/DDBJ databases">
        <authorList>
            <person name="Zhu J."/>
            <person name="Qi W."/>
            <person name="Song R."/>
        </authorList>
    </citation>
    <scope>NUCLEOTIDE SEQUENCE [LARGE SCALE GENOMIC DNA]</scope>
</reference>
<evidence type="ECO:0000256" key="2">
    <source>
        <dbReference type="SAM" id="Phobius"/>
    </source>
</evidence>
<dbReference type="STRING" id="1169540.A0A0G4G218"/>
<gene>
    <name evidence="3" type="ORF">Vbra_21896</name>
</gene>
<dbReference type="Gene3D" id="3.40.50.300">
    <property type="entry name" value="P-loop containing nucleotide triphosphate hydrolases"/>
    <property type="match status" value="1"/>
</dbReference>
<keyword evidence="2" id="KW-0472">Membrane</keyword>
<keyword evidence="2" id="KW-0812">Transmembrane</keyword>
<keyword evidence="2" id="KW-1133">Transmembrane helix</keyword>
<proteinExistence type="predicted"/>
<keyword evidence="4" id="KW-1185">Reference proteome</keyword>
<evidence type="ECO:0000313" key="4">
    <source>
        <dbReference type="Proteomes" id="UP000041254"/>
    </source>
</evidence>
<protein>
    <submittedName>
        <fullName evidence="3">Uncharacterized protein</fullName>
    </submittedName>
</protein>
<name>A0A0G4G218_VITBC</name>
<sequence length="862" mass="94124">MGHWRVYVMGAPQTGKSSFIQCLIRGTATPISPPVGPLPPITISSRHLHHGTHIEIVETHDTDLPPAQELTAMDGRAGFVLVVDASVEQGMMDREIGDWLGRVRAVGAGPCVVVVNKVDMVGVMGERFEEMKKRLRQWLLYQEAISHLLFLSCTLPHDTPSILPAIERALFIPPLITTTPERTVALKPSVLRAVREVHQCFDGRLRGVWEDRDLVGFHLWGFRVGLATHEVERLRCELERRFGCVQGRMTSDGLEQLLRTLSVGDTAITAHMALKSLGYDDGYDLTPLAVPPPPPAHSYQLTQPATQFLTQLFINLAQNEGEAEDGGDPAALHQHEGHSPTAIMTDRPLSSVRCPLSALMRPPHSHDGPILPPEVVDFFVSLSYQSMPPPSRLQHLHMGEMVGGGEGGVDGRGEVGDVWVDGMTWLGGWNAMVVGDPGMAVRALRRLGYRPSLHPKATPDTADQSSRPPPSPSELPAVPSEPIEDFLSTLSMPVDISKRITFSCLVVLEGGEEQVAGYVGRGELPTPPPWESEELQGTRAFWGRQVQRLLVAAERAAHINGGKHSKVLPPLLFPLNSAKSESDRRIRQADTSVSLLPLPASLTAIHTHPPMSTYYYTPPPSVPSSPFNHRHNSSSISHDSTHDVAANEAKAWMVVLPYFDNSGTDSDAAGDGGGVVTDVWNDMCGRIGPTDFIVDVRRSLQEPPSATWLFRDVRLSDPTRRPPRRRTPLPPSLLTSYVRHHRAATQSAASGGATSGAAGGGSHHHYHHHHGPPPLTFVALEGLAELEEQLRGGEREVCRRLKRSHSPMVKLLAVLGPLCGAAVGVLVLLGLVYYYERRGGGGRGGGVLNERTREWLRKMGWI</sequence>
<dbReference type="VEuPathDB" id="CryptoDB:Vbra_21896"/>
<dbReference type="InterPro" id="IPR027417">
    <property type="entry name" value="P-loop_NTPase"/>
</dbReference>
<feature type="region of interest" description="Disordered" evidence="1">
    <location>
        <begin position="451"/>
        <end position="480"/>
    </location>
</feature>
<evidence type="ECO:0000256" key="1">
    <source>
        <dbReference type="SAM" id="MobiDB-lite"/>
    </source>
</evidence>
<dbReference type="AlphaFoldDB" id="A0A0G4G218"/>
<dbReference type="EMBL" id="CDMY01000551">
    <property type="protein sequence ID" value="CEM22096.1"/>
    <property type="molecule type" value="Genomic_DNA"/>
</dbReference>
<dbReference type="Proteomes" id="UP000041254">
    <property type="component" value="Unassembled WGS sequence"/>
</dbReference>
<dbReference type="InParanoid" id="A0A0G4G218"/>